<dbReference type="Gene3D" id="3.40.50.720">
    <property type="entry name" value="NAD(P)-binding Rossmann-like Domain"/>
    <property type="match status" value="2"/>
</dbReference>
<sequence length="96" mass="10290">MMKSTSIFINIARGGVVMQDDLCQALINGKIRAAGLDVTTPEPLPMDHPLFQLPNCVITPHIGTHTDETGTAMAVLAARNLLAGLENTPMSSQYEL</sequence>
<dbReference type="PANTHER" id="PTHR10996">
    <property type="entry name" value="2-HYDROXYACID DEHYDROGENASE-RELATED"/>
    <property type="match status" value="1"/>
</dbReference>
<dbReference type="GO" id="GO:0008465">
    <property type="term" value="F:hydroxypyruvate reductase (NADH) activity"/>
    <property type="evidence" value="ECO:0007669"/>
    <property type="project" value="TreeGrafter"/>
</dbReference>
<dbReference type="SUPFAM" id="SSF51735">
    <property type="entry name" value="NAD(P)-binding Rossmann-fold domains"/>
    <property type="match status" value="1"/>
</dbReference>
<dbReference type="GO" id="GO:0030267">
    <property type="term" value="F:glyoxylate reductase (NADPH) activity"/>
    <property type="evidence" value="ECO:0007669"/>
    <property type="project" value="TreeGrafter"/>
</dbReference>
<feature type="domain" description="D-isomer specific 2-hydroxyacid dehydrogenase NAD-binding" evidence="2">
    <location>
        <begin position="1"/>
        <end position="63"/>
    </location>
</feature>
<evidence type="ECO:0000313" key="3">
    <source>
        <dbReference type="EMBL" id="CAB3250882.1"/>
    </source>
</evidence>
<dbReference type="GO" id="GO:0051287">
    <property type="term" value="F:NAD binding"/>
    <property type="evidence" value="ECO:0007669"/>
    <property type="project" value="InterPro"/>
</dbReference>
<keyword evidence="1" id="KW-0560">Oxidoreductase</keyword>
<name>A0A6F9DDG9_9ASCI</name>
<dbReference type="PANTHER" id="PTHR10996:SF277">
    <property type="entry name" value="GLYOXYLATE REDUCTASE_HYDROXYPYRUVATE REDUCTASE"/>
    <property type="match status" value="1"/>
</dbReference>
<organism evidence="3">
    <name type="scientific">Phallusia mammillata</name>
    <dbReference type="NCBI Taxonomy" id="59560"/>
    <lineage>
        <taxon>Eukaryota</taxon>
        <taxon>Metazoa</taxon>
        <taxon>Chordata</taxon>
        <taxon>Tunicata</taxon>
        <taxon>Ascidiacea</taxon>
        <taxon>Phlebobranchia</taxon>
        <taxon>Ascidiidae</taxon>
        <taxon>Phallusia</taxon>
    </lineage>
</organism>
<dbReference type="InterPro" id="IPR036291">
    <property type="entry name" value="NAD(P)-bd_dom_sf"/>
</dbReference>
<keyword evidence="3" id="KW-0670">Pyruvate</keyword>
<dbReference type="GO" id="GO:0005829">
    <property type="term" value="C:cytosol"/>
    <property type="evidence" value="ECO:0007669"/>
    <property type="project" value="TreeGrafter"/>
</dbReference>
<reference evidence="3" key="1">
    <citation type="submission" date="2020-04" db="EMBL/GenBank/DDBJ databases">
        <authorList>
            <person name="Neveu A P."/>
        </authorList>
    </citation>
    <scope>NUCLEOTIDE SEQUENCE</scope>
    <source>
        <tissue evidence="3">Whole embryo</tissue>
    </source>
</reference>
<dbReference type="Pfam" id="PF02826">
    <property type="entry name" value="2-Hacid_dh_C"/>
    <property type="match status" value="1"/>
</dbReference>
<dbReference type="EMBL" id="LR785590">
    <property type="protein sequence ID" value="CAB3250882.1"/>
    <property type="molecule type" value="mRNA"/>
</dbReference>
<dbReference type="AlphaFoldDB" id="A0A6F9DDG9"/>
<dbReference type="InterPro" id="IPR050223">
    <property type="entry name" value="D-isomer_2-hydroxyacid_DH"/>
</dbReference>
<gene>
    <name evidence="3" type="primary">Grhpr-003</name>
</gene>
<evidence type="ECO:0000256" key="1">
    <source>
        <dbReference type="ARBA" id="ARBA00023002"/>
    </source>
</evidence>
<accession>A0A6F9DDG9</accession>
<protein>
    <submittedName>
        <fullName evidence="3">Glyoxylate reductase/hydroxypyruvate reductase</fullName>
    </submittedName>
</protein>
<evidence type="ECO:0000259" key="2">
    <source>
        <dbReference type="Pfam" id="PF02826"/>
    </source>
</evidence>
<dbReference type="InterPro" id="IPR006140">
    <property type="entry name" value="D-isomer_DH_NAD-bd"/>
</dbReference>
<proteinExistence type="evidence at transcript level"/>